<protein>
    <submittedName>
        <fullName evidence="1">Uncharacterized protein</fullName>
    </submittedName>
</protein>
<proteinExistence type="predicted"/>
<accession>A0AAV4TPX5</accession>
<dbReference type="Proteomes" id="UP001054945">
    <property type="component" value="Unassembled WGS sequence"/>
</dbReference>
<comment type="caution">
    <text evidence="1">The sequence shown here is derived from an EMBL/GenBank/DDBJ whole genome shotgun (WGS) entry which is preliminary data.</text>
</comment>
<keyword evidence="2" id="KW-1185">Reference proteome</keyword>
<organism evidence="1 2">
    <name type="scientific">Caerostris extrusa</name>
    <name type="common">Bark spider</name>
    <name type="synonym">Caerostris bankana</name>
    <dbReference type="NCBI Taxonomy" id="172846"/>
    <lineage>
        <taxon>Eukaryota</taxon>
        <taxon>Metazoa</taxon>
        <taxon>Ecdysozoa</taxon>
        <taxon>Arthropoda</taxon>
        <taxon>Chelicerata</taxon>
        <taxon>Arachnida</taxon>
        <taxon>Araneae</taxon>
        <taxon>Araneomorphae</taxon>
        <taxon>Entelegynae</taxon>
        <taxon>Araneoidea</taxon>
        <taxon>Araneidae</taxon>
        <taxon>Caerostris</taxon>
    </lineage>
</organism>
<dbReference type="EMBL" id="BPLR01011482">
    <property type="protein sequence ID" value="GIY46797.1"/>
    <property type="molecule type" value="Genomic_DNA"/>
</dbReference>
<evidence type="ECO:0000313" key="2">
    <source>
        <dbReference type="Proteomes" id="UP001054945"/>
    </source>
</evidence>
<name>A0AAV4TPX5_CAEEX</name>
<reference evidence="1 2" key="1">
    <citation type="submission" date="2021-06" db="EMBL/GenBank/DDBJ databases">
        <title>Caerostris extrusa draft genome.</title>
        <authorList>
            <person name="Kono N."/>
            <person name="Arakawa K."/>
        </authorList>
    </citation>
    <scope>NUCLEOTIDE SEQUENCE [LARGE SCALE GENOMIC DNA]</scope>
</reference>
<evidence type="ECO:0000313" key="1">
    <source>
        <dbReference type="EMBL" id="GIY46797.1"/>
    </source>
</evidence>
<sequence length="86" mass="10168">MSKKILQLSRKLLRKDPVLVIRGHDFNRDPHRSGETHSRDVSAFQGNCVEDWANHKINKGWWVESREKRAFIVLFGTKFNGFQRFV</sequence>
<dbReference type="AlphaFoldDB" id="A0AAV4TPX5"/>
<gene>
    <name evidence="1" type="ORF">CEXT_495661</name>
</gene>